<keyword evidence="3" id="KW-1185">Reference proteome</keyword>
<sequence length="167" mass="18824">MDDASLEANHGLPTDQHLSMGQLDELPDPPIGSNEIDPQPVARAAVILFADDQEFSGSYQEGSYTLTVRAKVNQNQKEVAKINERIRKLEEQHKEDQSESGGKTPNASWDLEQKTRMLHDAQMKDLERKVETQPTKPIKAYEFITGGDSRNIFRAPKFCNNHLCTDT</sequence>
<evidence type="ECO:0000313" key="3">
    <source>
        <dbReference type="Proteomes" id="UP001465668"/>
    </source>
</evidence>
<organism evidence="2 3">
    <name type="scientific">Seiridium cardinale</name>
    <dbReference type="NCBI Taxonomy" id="138064"/>
    <lineage>
        <taxon>Eukaryota</taxon>
        <taxon>Fungi</taxon>
        <taxon>Dikarya</taxon>
        <taxon>Ascomycota</taxon>
        <taxon>Pezizomycotina</taxon>
        <taxon>Sordariomycetes</taxon>
        <taxon>Xylariomycetidae</taxon>
        <taxon>Amphisphaeriales</taxon>
        <taxon>Sporocadaceae</taxon>
        <taxon>Seiridium</taxon>
    </lineage>
</organism>
<proteinExistence type="predicted"/>
<name>A0ABR2XUZ8_9PEZI</name>
<feature type="region of interest" description="Disordered" evidence="1">
    <location>
        <begin position="89"/>
        <end position="111"/>
    </location>
</feature>
<gene>
    <name evidence="2" type="ORF">SCAR479_05691</name>
</gene>
<evidence type="ECO:0000256" key="1">
    <source>
        <dbReference type="SAM" id="MobiDB-lite"/>
    </source>
</evidence>
<comment type="caution">
    <text evidence="2">The sequence shown here is derived from an EMBL/GenBank/DDBJ whole genome shotgun (WGS) entry which is preliminary data.</text>
</comment>
<protein>
    <submittedName>
        <fullName evidence="2">Uncharacterized protein</fullName>
    </submittedName>
</protein>
<reference evidence="2 3" key="1">
    <citation type="submission" date="2024-02" db="EMBL/GenBank/DDBJ databases">
        <title>First draft genome assembly of two strains of Seiridium cardinale.</title>
        <authorList>
            <person name="Emiliani G."/>
            <person name="Scali E."/>
        </authorList>
    </citation>
    <scope>NUCLEOTIDE SEQUENCE [LARGE SCALE GENOMIC DNA]</scope>
    <source>
        <strain evidence="2 3">BM-138-000479</strain>
    </source>
</reference>
<evidence type="ECO:0000313" key="2">
    <source>
        <dbReference type="EMBL" id="KAK9777643.1"/>
    </source>
</evidence>
<dbReference type="Proteomes" id="UP001465668">
    <property type="component" value="Unassembled WGS sequence"/>
</dbReference>
<feature type="region of interest" description="Disordered" evidence="1">
    <location>
        <begin position="1"/>
        <end position="38"/>
    </location>
</feature>
<accession>A0ABR2XUZ8</accession>
<dbReference type="EMBL" id="JARVKM010000020">
    <property type="protein sequence ID" value="KAK9777643.1"/>
    <property type="molecule type" value="Genomic_DNA"/>
</dbReference>